<dbReference type="InterPro" id="IPR014710">
    <property type="entry name" value="RmlC-like_jellyroll"/>
</dbReference>
<proteinExistence type="predicted"/>
<gene>
    <name evidence="1" type="ORF">DF168_01539</name>
</gene>
<protein>
    <submittedName>
        <fullName evidence="1">Uncharacterized protein</fullName>
    </submittedName>
</protein>
<evidence type="ECO:0000313" key="2">
    <source>
        <dbReference type="Proteomes" id="UP000247465"/>
    </source>
</evidence>
<evidence type="ECO:0000313" key="1">
    <source>
        <dbReference type="EMBL" id="AWT60333.1"/>
    </source>
</evidence>
<dbReference type="InterPro" id="IPR011051">
    <property type="entry name" value="RmlC_Cupin_sf"/>
</dbReference>
<dbReference type="AlphaFoldDB" id="A0A2Z4ADJ9"/>
<dbReference type="EMBL" id="CP029803">
    <property type="protein sequence ID" value="AWT60333.1"/>
    <property type="molecule type" value="Genomic_DNA"/>
</dbReference>
<reference evidence="1 2" key="1">
    <citation type="submission" date="2018-06" db="EMBL/GenBank/DDBJ databases">
        <title>Draft Genome Sequence of a Novel Marine Bacterium Related to the Verrucomicrobia.</title>
        <authorList>
            <person name="Vosseberg J."/>
            <person name="Martijn J."/>
            <person name="Ettema T.J.G."/>
        </authorList>
    </citation>
    <scope>NUCLEOTIDE SEQUENCE [LARGE SCALE GENOMIC DNA]</scope>
    <source>
        <strain evidence="1">TARA_B100001123</strain>
    </source>
</reference>
<dbReference type="KEGG" id="mtar:DF168_01539"/>
<dbReference type="Gene3D" id="2.60.120.10">
    <property type="entry name" value="Jelly Rolls"/>
    <property type="match status" value="2"/>
</dbReference>
<sequence>MYYSGNLIVKNNEGVRENHNWGVLNKLLCRETTKDEEFTFGEMTCRPGGVRGPATGDEAFHCLRGEGLFRAWPKNVPDKEPIEVRIRPGSEYYVRHDIPRTIENTGSEPLFGIFMFCHVERPCHAHPLYIAPGKGNEIHQHGPEKLPELLKQDFVEAMYLVDGPGWVSLADPSNMVITDHAIERGSAVYHPLNSLHRQFTPSDSKDTVFWIHAGYYHGRGRIFAGVFDDPEFTFWHKDR</sequence>
<dbReference type="SUPFAM" id="SSF51182">
    <property type="entry name" value="RmlC-like cupins"/>
    <property type="match status" value="2"/>
</dbReference>
<dbReference type="Proteomes" id="UP000247465">
    <property type="component" value="Chromosome"/>
</dbReference>
<name>A0A2Z4ADJ9_9BACT</name>
<organism evidence="1 2">
    <name type="scientific">Candidatus Moanibacter tarae</name>
    <dbReference type="NCBI Taxonomy" id="2200854"/>
    <lineage>
        <taxon>Bacteria</taxon>
        <taxon>Pseudomonadati</taxon>
        <taxon>Verrucomicrobiota</taxon>
        <taxon>Opitutia</taxon>
        <taxon>Puniceicoccales</taxon>
        <taxon>Puniceicoccales incertae sedis</taxon>
        <taxon>Candidatus Moanibacter</taxon>
    </lineage>
</organism>
<accession>A0A2Z4ADJ9</accession>